<feature type="compositionally biased region" description="Polar residues" evidence="16">
    <location>
        <begin position="278"/>
        <end position="289"/>
    </location>
</feature>
<dbReference type="PROSITE" id="PS01264">
    <property type="entry name" value="TBOX_2"/>
    <property type="match status" value="1"/>
</dbReference>
<dbReference type="GO" id="GO:0001708">
    <property type="term" value="P:cell fate specification"/>
    <property type="evidence" value="ECO:0007669"/>
    <property type="project" value="TreeGrafter"/>
</dbReference>
<dbReference type="GO" id="GO:0000785">
    <property type="term" value="C:chromatin"/>
    <property type="evidence" value="ECO:0007669"/>
    <property type="project" value="TreeGrafter"/>
</dbReference>
<dbReference type="SUPFAM" id="SSF47459">
    <property type="entry name" value="HLH, helix-loop-helix DNA-binding domain"/>
    <property type="match status" value="1"/>
</dbReference>
<dbReference type="PANTHER" id="PTHR11267:SF32">
    <property type="entry name" value="MAX GENE-ASSOCIATED PROTEIN"/>
    <property type="match status" value="1"/>
</dbReference>
<dbReference type="PROSITE" id="PS50252">
    <property type="entry name" value="TBOX_3"/>
    <property type="match status" value="1"/>
</dbReference>
<evidence type="ECO:0000256" key="7">
    <source>
        <dbReference type="ARBA" id="ARBA00023015"/>
    </source>
</evidence>
<keyword evidence="19" id="KW-1185">Reference proteome</keyword>
<accession>A0A7F8KED5</accession>
<evidence type="ECO:0000256" key="9">
    <source>
        <dbReference type="ARBA" id="ARBA00023125"/>
    </source>
</evidence>
<evidence type="ECO:0000259" key="17">
    <source>
        <dbReference type="PROSITE" id="PS50252"/>
    </source>
</evidence>
<evidence type="ECO:0000256" key="4">
    <source>
        <dbReference type="ARBA" id="ARBA00022499"/>
    </source>
</evidence>
<feature type="region of interest" description="Disordered" evidence="16">
    <location>
        <begin position="259"/>
        <end position="311"/>
    </location>
</feature>
<evidence type="ECO:0000256" key="10">
    <source>
        <dbReference type="ARBA" id="ARBA00023163"/>
    </source>
</evidence>
<dbReference type="Pfam" id="PF00010">
    <property type="entry name" value="HLH"/>
    <property type="match status" value="1"/>
</dbReference>
<dbReference type="Pfam" id="PF16059">
    <property type="entry name" value="MGA_dom"/>
    <property type="match status" value="1"/>
</dbReference>
<dbReference type="InterPro" id="IPR001699">
    <property type="entry name" value="TF_T-box"/>
</dbReference>
<feature type="compositionally biased region" description="Low complexity" evidence="16">
    <location>
        <begin position="1308"/>
        <end position="1320"/>
    </location>
</feature>
<comment type="subcellular location">
    <subcellularLocation>
        <location evidence="1 14">Nucleus</location>
    </subcellularLocation>
</comment>
<dbReference type="GO" id="GO:0000978">
    <property type="term" value="F:RNA polymerase II cis-regulatory region sequence-specific DNA binding"/>
    <property type="evidence" value="ECO:0007669"/>
    <property type="project" value="InterPro"/>
</dbReference>
<dbReference type="SMART" id="SM00353">
    <property type="entry name" value="HLH"/>
    <property type="match status" value="1"/>
</dbReference>
<name>A0A7F8KED5_DELLE</name>
<evidence type="ECO:0000256" key="6">
    <source>
        <dbReference type="ARBA" id="ARBA00022843"/>
    </source>
</evidence>
<feature type="compositionally biased region" description="Polar residues" evidence="16">
    <location>
        <begin position="632"/>
        <end position="642"/>
    </location>
</feature>
<dbReference type="InterPro" id="IPR036638">
    <property type="entry name" value="HLH_DNA-bd_sf"/>
</dbReference>
<feature type="compositionally biased region" description="Polar residues" evidence="16">
    <location>
        <begin position="1682"/>
        <end position="1697"/>
    </location>
</feature>
<feature type="compositionally biased region" description="Polar residues" evidence="16">
    <location>
        <begin position="901"/>
        <end position="916"/>
    </location>
</feature>
<feature type="compositionally biased region" description="Basic and acidic residues" evidence="16">
    <location>
        <begin position="2080"/>
        <end position="2090"/>
    </location>
</feature>
<feature type="coiled-coil region" evidence="15">
    <location>
        <begin position="1112"/>
        <end position="1143"/>
    </location>
</feature>
<feature type="region of interest" description="Disordered" evidence="16">
    <location>
        <begin position="2080"/>
        <end position="2104"/>
    </location>
</feature>
<feature type="compositionally biased region" description="Basic residues" evidence="16">
    <location>
        <begin position="613"/>
        <end position="624"/>
    </location>
</feature>
<dbReference type="InterPro" id="IPR036960">
    <property type="entry name" value="T-box_sf"/>
</dbReference>
<keyword evidence="5" id="KW-0597">Phosphoprotein</keyword>
<keyword evidence="11 14" id="KW-0539">Nucleus</keyword>
<gene>
    <name evidence="20" type="primary">MGA</name>
</gene>
<evidence type="ECO:0000256" key="8">
    <source>
        <dbReference type="ARBA" id="ARBA00023054"/>
    </source>
</evidence>
<dbReference type="RefSeq" id="XP_030618598.1">
    <property type="nucleotide sequence ID" value="XM_030762738.1"/>
</dbReference>
<feature type="compositionally biased region" description="Basic and acidic residues" evidence="16">
    <location>
        <begin position="259"/>
        <end position="277"/>
    </location>
</feature>
<evidence type="ECO:0000313" key="20">
    <source>
        <dbReference type="RefSeq" id="XP_030618598.1"/>
    </source>
</evidence>
<evidence type="ECO:0000256" key="15">
    <source>
        <dbReference type="SAM" id="Coils"/>
    </source>
</evidence>
<dbReference type="CDD" id="cd20195">
    <property type="entry name" value="T-box_MGA-like"/>
    <property type="match status" value="1"/>
</dbReference>
<protein>
    <recommendedName>
        <fullName evidence="13">MAX gene-associated protein</fullName>
    </recommendedName>
</protein>
<evidence type="ECO:0000256" key="1">
    <source>
        <dbReference type="ARBA" id="ARBA00004123"/>
    </source>
</evidence>
<feature type="region of interest" description="Disordered" evidence="16">
    <location>
        <begin position="1247"/>
        <end position="1330"/>
    </location>
</feature>
<feature type="region of interest" description="Disordered" evidence="16">
    <location>
        <begin position="876"/>
        <end position="946"/>
    </location>
</feature>
<feature type="compositionally biased region" description="Polar residues" evidence="16">
    <location>
        <begin position="876"/>
        <end position="885"/>
    </location>
</feature>
<feature type="region of interest" description="Disordered" evidence="16">
    <location>
        <begin position="595"/>
        <end position="654"/>
    </location>
</feature>
<dbReference type="InterPro" id="IPR011598">
    <property type="entry name" value="bHLH_dom"/>
</dbReference>
<feature type="domain" description="T-box" evidence="17">
    <location>
        <begin position="79"/>
        <end position="260"/>
    </location>
</feature>
<evidence type="ECO:0000256" key="3">
    <source>
        <dbReference type="ARBA" id="ARBA00022491"/>
    </source>
</evidence>
<dbReference type="InterPro" id="IPR037935">
    <property type="entry name" value="MAX_gene-associated_bHLHzip"/>
</dbReference>
<feature type="region of interest" description="Disordered" evidence="16">
    <location>
        <begin position="1378"/>
        <end position="1429"/>
    </location>
</feature>
<dbReference type="InterPro" id="IPR008967">
    <property type="entry name" value="p53-like_TF_DNA-bd_sf"/>
</dbReference>
<evidence type="ECO:0000259" key="18">
    <source>
        <dbReference type="PROSITE" id="PS50888"/>
    </source>
</evidence>
<proteinExistence type="predicted"/>
<dbReference type="CTD" id="23269"/>
<keyword evidence="6" id="KW-0832">Ubl conjugation</keyword>
<keyword evidence="10" id="KW-0804">Transcription</keyword>
<dbReference type="GeneID" id="111181705"/>
<dbReference type="PANTHER" id="PTHR11267">
    <property type="entry name" value="T-BOX PROTEIN-RELATED"/>
    <property type="match status" value="1"/>
</dbReference>
<keyword evidence="3" id="KW-0678">Repressor</keyword>
<dbReference type="FunFam" id="2.60.40.820:FF:000009">
    <property type="entry name" value="MAX gene-associated protein isoform X1"/>
    <property type="match status" value="1"/>
</dbReference>
<dbReference type="SUPFAM" id="SSF49417">
    <property type="entry name" value="p53-like transcription factors"/>
    <property type="match status" value="1"/>
</dbReference>
<dbReference type="InterPro" id="IPR032060">
    <property type="entry name" value="MGA_dom"/>
</dbReference>
<sequence length="2204" mass="244368">MEEKQQIILANQDGGTVAGAAPTFFVILKQPGNGKTDQGILVTNRDACALASSVSSPGKSKGKICLPADCTVGGITVTLDNNSMWNEFYHRSTEMILTKQGRRMFPYCRYWITGLDSNMKYILVMDISPVDNHRYKWNGRWWEPSGKAEPHVLGRVFIHPESPSTGHYWMHQPVSFYKLKLTNNTLDQEGHIILHSMHRYLPRLHLVPAEKATEVIQLNGPGVHTFTFPQTEFFAVTAYQNIQITQLKIDYNPFAKGFRDDGLNSKPQRDGKQKNSSDQEGNSVPSSPGQRVRLTEGEGSEIQLTDSDPLLRGHEASCKGLEKPSLNVKRDFLGFMDIDSALGEVPQLKQEVSESLVGNNFEDGSHVTSPLNPNENFNVVIKEEPLDDYEYELGECPEGVTVKQEETDEETDVYSNSDDDPILEKQLKRHNKADKLEADHPSSKWLLPNSPSGVAKAKMFKLDAGKMPVVYLEPCAVTKSTVKISELPDNMLATSRKDRTSALTELDYLPTYIENSNETGFCLGKESENGLRRHSPDLRVVQKYPSLKDPQWKYPDISDSMNTEKILDGSKSSVGDSFLGKEDLGRKKSMLKISTASKTVNANQNAPPNVPGKRGRPRKLKLSKAGRPPKNTGKSLTSTKNTPMGPGSTFPDVKPDLEDVDGVLFVSFESKEALDIHAVDGTTEESSSLQASVTNDPGCRARIFQLEKELIEDLKALRHKQVIHPGLQEVGLKLNSVDPAMSIDLKYLGVQLPLAPATSFPFWNLTGTNPASPDAGFPFVSRTGKTNDFTKIKGWRGKFHSASASRNEGGNSEGSLKNRSAFCSDKLDEYLENEGKLMETSMGFSSNAPTSPVVYQLPTKSTSYVRTLDSVLKKQSTISPSTSYSLKPHSVPSVSRKAKSQNKQAPFSGRTKSSYKSILPYPVSPKQKHSHTIPGDKVTKNSSTTISENRVNNLVVPTLDENTFPKQISLRQAHQQQQQQQQGTRPPGLSKSQVKLMDLEDCALWEGKPRTYITEERADVSLTTLLTAQASLKTKPIHTIIRKRAPPCNNDFCRLGCVCSSLALEKRQPAHCRRPDCMFGCTCLKRKVVLVKGGSKTKHFQRKTAHRDPVFYDNLGEEQREEEEGVREEEEQLKEKKKRKKLEYTICETEPEQPVRHYPLWVKVEGEVDPEPVYIPTPSVIEPMKPLLLPQPEVLSTTVKGKLLTGIKPARAYTPKPNPVIREEDKDPVYLYFESMMTCARVRVYERKQEEQRQPSPSPSPSFQQQGSCHSSPENCSVKEPDSEQQPLKPITCDLEDDSDKSQEKSWKSSCNEGESSSTSYVHQRSPGGPTKLIEIISDCNWEEDRNKILSILSQHINSNMPQSLKVGSFIIELASQRKSRGEKNPPVYSSRVKISMPSCQDQDDMAEKSGSETPDGPLSPGKMDDISPVQTDALDSVRERLHGGKGLPFYAGLSPAGKLVAYKRKPSSSTSGLIQNNCVEYIEDDEEQVDIETVEEPPEEVNVVHMKTTAAHTQTFKQLCRTHITTDEKAAEKSRKATPVPLKLKPDYWSEKLQKEAEAFAYYRRTHTANERRRRGEMRDLFEKLKITLGLLHSSKVSKSLILTRAFSEIQGLTDQADKLIGQKNLLTRKRNILIRKVSSLSGKTEEVVLKKLEYIYAKQQALEAQKRKKKMGSDEFDVSPRTSKQQEGSSASSVDLGQMFINNRKGKPLILSRKKDQATENTSSSNTPHTSANIVMTPQGQLLTLKGPLFSGPVVTVSPALLEADLKPQVASSAVAQSENDDLFMMPRIVNVTSLATEGGLVDMGGSKYPHEVPDGKPPDHLKNTVRNEDNSCEDLGRISSRGNHRDVRMALGTTQVYLSNKDSGFPQIVDVSSMQEAQEFLPKKISSDMRGIQHKWKESESRRERLKTKESPFHKLKMKDLKDSSIEMELRKVASAIEEAALDPSELLTNMEDEDDTDETLTSLLNEIAFLNQQLNDDSVNLAELPSSMDTEFPGDARQAFISKLPPGNRATFQVGHLGTGLKELPDVQGESDSVSPLLLHLEDDDFSENEKQLAEPASEPDVLKIVIDSEIKDSVVSHRKAGDEGKSTGIPAEPESVSSPPILHMKAGLENSSTDTLWRPMPKLAPLGLKVANPSSDVDGQSLKVMPCLAPVAAKAGSVGHKMNLTGNDQECRDSKMMPTLAPVVAKLGNSGASPSSAGK</sequence>
<feature type="region of interest" description="Disordered" evidence="16">
    <location>
        <begin position="1715"/>
        <end position="1735"/>
    </location>
</feature>
<evidence type="ECO:0000256" key="5">
    <source>
        <dbReference type="ARBA" id="ARBA00022553"/>
    </source>
</evidence>
<feature type="region of interest" description="Disordered" evidence="16">
    <location>
        <begin position="970"/>
        <end position="992"/>
    </location>
</feature>
<dbReference type="GO" id="GO:0000981">
    <property type="term" value="F:DNA-binding transcription factor activity, RNA polymerase II-specific"/>
    <property type="evidence" value="ECO:0007669"/>
    <property type="project" value="TreeGrafter"/>
</dbReference>
<keyword evidence="8 15" id="KW-0175">Coiled coil</keyword>
<organism evidence="19 20">
    <name type="scientific">Delphinapterus leucas</name>
    <name type="common">Beluga whale</name>
    <dbReference type="NCBI Taxonomy" id="9749"/>
    <lineage>
        <taxon>Eukaryota</taxon>
        <taxon>Metazoa</taxon>
        <taxon>Chordata</taxon>
        <taxon>Craniata</taxon>
        <taxon>Vertebrata</taxon>
        <taxon>Euteleostomi</taxon>
        <taxon>Mammalia</taxon>
        <taxon>Eutheria</taxon>
        <taxon>Laurasiatheria</taxon>
        <taxon>Artiodactyla</taxon>
        <taxon>Whippomorpha</taxon>
        <taxon>Cetacea</taxon>
        <taxon>Odontoceti</taxon>
        <taxon>Monodontidae</taxon>
        <taxon>Delphinapterus</taxon>
    </lineage>
</organism>
<evidence type="ECO:0000256" key="11">
    <source>
        <dbReference type="ARBA" id="ARBA00023242"/>
    </source>
</evidence>
<keyword evidence="4" id="KW-1017">Isopeptide bond</keyword>
<dbReference type="GO" id="GO:0046983">
    <property type="term" value="F:protein dimerization activity"/>
    <property type="evidence" value="ECO:0007669"/>
    <property type="project" value="InterPro"/>
</dbReference>
<dbReference type="CDD" id="cd18911">
    <property type="entry name" value="bHLHzip_MGA"/>
    <property type="match status" value="1"/>
</dbReference>
<dbReference type="Pfam" id="PF00907">
    <property type="entry name" value="T-box"/>
    <property type="match status" value="1"/>
</dbReference>
<comment type="function">
    <text evidence="12">Functions as a dual-specificity transcription factor, regulating the expression of both MAX-network and T-box family target genes. Functions as a repressor or an activator. Binds to 5'-AATTTCACACCTAGGTGTGAAATT-3' core sequence and seems to regulate MYC-MAX target genes. Suppresses transcriptional activation by MYC and inhibits MYC-dependent cell transformation. Function activated by heterodimerization with MAX. This heterodimerization serves the dual function of both generating an E-box-binding heterodimer and simultaneously blocking interaction of a corepressor.</text>
</comment>
<dbReference type="Gene3D" id="4.10.280.10">
    <property type="entry name" value="Helix-loop-helix DNA-binding domain"/>
    <property type="match status" value="1"/>
</dbReference>
<evidence type="ECO:0000256" key="2">
    <source>
        <dbReference type="ARBA" id="ARBA00022481"/>
    </source>
</evidence>
<evidence type="ECO:0000256" key="13">
    <source>
        <dbReference type="ARBA" id="ARBA00067820"/>
    </source>
</evidence>
<keyword evidence="7" id="KW-0805">Transcription regulation</keyword>
<dbReference type="InterPro" id="IPR013788">
    <property type="entry name" value="Hemocyanin/hexamerin"/>
</dbReference>
<evidence type="ECO:0000256" key="14">
    <source>
        <dbReference type="PROSITE-ProRule" id="PRU00201"/>
    </source>
</evidence>
<dbReference type="PROSITE" id="PS50888">
    <property type="entry name" value="BHLH"/>
    <property type="match status" value="1"/>
</dbReference>
<reference evidence="20" key="1">
    <citation type="submission" date="2025-08" db="UniProtKB">
        <authorList>
            <consortium name="RefSeq"/>
        </authorList>
    </citation>
    <scope>IDENTIFICATION</scope>
    <source>
        <tissue evidence="20">Blood</tissue>
    </source>
</reference>
<dbReference type="PRINTS" id="PR00937">
    <property type="entry name" value="TBOX"/>
</dbReference>
<dbReference type="GO" id="GO:0071339">
    <property type="term" value="C:MLL1 complex"/>
    <property type="evidence" value="ECO:0007669"/>
    <property type="project" value="InterPro"/>
</dbReference>
<feature type="domain" description="BHLH" evidence="18">
    <location>
        <begin position="1563"/>
        <end position="1614"/>
    </location>
</feature>
<dbReference type="Gene3D" id="2.60.40.820">
    <property type="entry name" value="Transcription factor, T-box"/>
    <property type="match status" value="1"/>
</dbReference>
<evidence type="ECO:0000256" key="12">
    <source>
        <dbReference type="ARBA" id="ARBA00059348"/>
    </source>
</evidence>
<dbReference type="GO" id="GO:0045893">
    <property type="term" value="P:positive regulation of DNA-templated transcription"/>
    <property type="evidence" value="ECO:0007669"/>
    <property type="project" value="InterPro"/>
</dbReference>
<evidence type="ECO:0000256" key="16">
    <source>
        <dbReference type="SAM" id="MobiDB-lite"/>
    </source>
</evidence>
<dbReference type="InterPro" id="IPR018186">
    <property type="entry name" value="TF_T-box_CS"/>
</dbReference>
<dbReference type="SMART" id="SM00425">
    <property type="entry name" value="TBOX"/>
    <property type="match status" value="1"/>
</dbReference>
<feature type="compositionally biased region" description="Polar residues" evidence="16">
    <location>
        <begin position="1721"/>
        <end position="1735"/>
    </location>
</feature>
<dbReference type="FunFam" id="4.10.280.10:FF:000040">
    <property type="entry name" value="MAX gene-associated protein isoform X1"/>
    <property type="match status" value="1"/>
</dbReference>
<dbReference type="Proteomes" id="UP000248483">
    <property type="component" value="Unplaced"/>
</dbReference>
<comment type="caution">
    <text evidence="14">Lacks conserved residue(s) required for the propagation of feature annotation.</text>
</comment>
<dbReference type="InterPro" id="IPR046360">
    <property type="entry name" value="T-box_DNA-bd"/>
</dbReference>
<keyword evidence="2" id="KW-0488">Methylation</keyword>
<dbReference type="PROSITE" id="PS00210">
    <property type="entry name" value="HEMOCYANIN_2"/>
    <property type="match status" value="1"/>
</dbReference>
<keyword evidence="9 14" id="KW-0238">DNA-binding</keyword>
<feature type="region of interest" description="Disordered" evidence="16">
    <location>
        <begin position="1670"/>
        <end position="1699"/>
    </location>
</feature>
<evidence type="ECO:0000313" key="19">
    <source>
        <dbReference type="Proteomes" id="UP000248483"/>
    </source>
</evidence>